<gene>
    <name evidence="9" type="ORF">DW216_00750</name>
    <name evidence="8" type="ORF">DW988_07140</name>
    <name evidence="7" type="ORF">DXD40_12180</name>
    <name evidence="1" type="ORF">ERS852462_01135</name>
    <name evidence="6" type="ORF">GAP47_05595</name>
    <name evidence="2" type="ORF">GAQ56_03950</name>
    <name evidence="3" type="ORF">GAQ70_12490</name>
    <name evidence="4" type="ORF">GAQ72_05070</name>
    <name evidence="5" type="ORF">GAQ75_13410</name>
</gene>
<dbReference type="Proteomes" id="UP000434462">
    <property type="component" value="Unassembled WGS sequence"/>
</dbReference>
<reference evidence="11 12" key="2">
    <citation type="submission" date="2018-08" db="EMBL/GenBank/DDBJ databases">
        <title>A genome reference for cultivated species of the human gut microbiota.</title>
        <authorList>
            <person name="Zou Y."/>
            <person name="Xue W."/>
            <person name="Luo G."/>
        </authorList>
    </citation>
    <scope>NUCLEOTIDE SEQUENCE [LARGE SCALE GENOMIC DNA]</scope>
    <source>
        <strain evidence="9 13">AM18-14LB</strain>
        <strain evidence="8 12">AM50-4</strain>
        <strain evidence="7 11">TM04-30</strain>
    </source>
</reference>
<dbReference type="EMBL" id="WCUR01000009">
    <property type="protein sequence ID" value="KAB4118540.1"/>
    <property type="molecule type" value="Genomic_DNA"/>
</dbReference>
<dbReference type="Pfam" id="PF14054">
    <property type="entry name" value="DUF4249"/>
    <property type="match status" value="1"/>
</dbReference>
<evidence type="ECO:0000313" key="2">
    <source>
        <dbReference type="EMBL" id="KAB4094580.1"/>
    </source>
</evidence>
<name>A0A139KGL0_BACUN</name>
<sequence>MKTKMKLHLIIYITIVGFLTACENEIPYNPGQQDPQIIMNALLETGQAENDVYLHLGEGYSIEHLNEATLFLYINGKIAETPKAVSPEEIYGHLEGELDKDIYESLLKSIRFKKYRLTSTLHPGDNIRLEATAENGKYHASAEVTVPQPIESLHVDTCLAYLREYSGKTLYRQYKITLQDRPNEKNYYRLDIWNDRSYYCKWKEYLEDENGSLIKVEDEDGSWHWASIPRDTTILAPRQNEIINREDVILTDGHPSNYDDEENELFPTINNKYNIFNDNTFRNSYATLKVYTPLYQDYYPIEGHYYDHISRKQTITVRLLSITEAEYRYLKALNCLDDGDYDDALMEPISLPCNVIGGLGFVGVCSESRVIIELPETIWQ</sequence>
<dbReference type="EMBL" id="QSEE01000005">
    <property type="protein sequence ID" value="RGZ49832.1"/>
    <property type="molecule type" value="Genomic_DNA"/>
</dbReference>
<evidence type="ECO:0000313" key="13">
    <source>
        <dbReference type="Proteomes" id="UP000283766"/>
    </source>
</evidence>
<accession>A0A139KGL0</accession>
<evidence type="ECO:0000313" key="8">
    <source>
        <dbReference type="EMBL" id="RGZ49832.1"/>
    </source>
</evidence>
<dbReference type="Proteomes" id="UP000441711">
    <property type="component" value="Unassembled WGS sequence"/>
</dbReference>
<evidence type="ECO:0000313" key="11">
    <source>
        <dbReference type="Proteomes" id="UP000260844"/>
    </source>
</evidence>
<reference evidence="1 10" key="1">
    <citation type="submission" date="2015-09" db="EMBL/GenBank/DDBJ databases">
        <authorList>
            <consortium name="Pathogen Informatics"/>
        </authorList>
    </citation>
    <scope>NUCLEOTIDE SEQUENCE [LARGE SCALE GENOMIC DNA]</scope>
    <source>
        <strain evidence="1 10">2789STDY5834847</strain>
    </source>
</reference>
<dbReference type="EMBL" id="WCTL01000003">
    <property type="protein sequence ID" value="KAB4239170.1"/>
    <property type="molecule type" value="Genomic_DNA"/>
</dbReference>
<organism evidence="4 15">
    <name type="scientific">Bacteroides uniformis</name>
    <dbReference type="NCBI Taxonomy" id="820"/>
    <lineage>
        <taxon>Bacteria</taxon>
        <taxon>Pseudomonadati</taxon>
        <taxon>Bacteroidota</taxon>
        <taxon>Bacteroidia</taxon>
        <taxon>Bacteroidales</taxon>
        <taxon>Bacteroidaceae</taxon>
        <taxon>Bacteroides</taxon>
    </lineage>
</organism>
<evidence type="ECO:0000313" key="14">
    <source>
        <dbReference type="Proteomes" id="UP000432488"/>
    </source>
</evidence>
<evidence type="ECO:0000313" key="9">
    <source>
        <dbReference type="EMBL" id="RHH34491.1"/>
    </source>
</evidence>
<proteinExistence type="predicted"/>
<evidence type="ECO:0000313" key="7">
    <source>
        <dbReference type="EMBL" id="RGJ92813.1"/>
    </source>
</evidence>
<dbReference type="EMBL" id="QRJL01000001">
    <property type="protein sequence ID" value="RHH34491.1"/>
    <property type="molecule type" value="Genomic_DNA"/>
</dbReference>
<dbReference type="RefSeq" id="WP_057097578.1">
    <property type="nucleotide sequence ID" value="NZ_CACRTC010000018.1"/>
</dbReference>
<dbReference type="STRING" id="820.ERS852554_01875"/>
<evidence type="ECO:0000313" key="1">
    <source>
        <dbReference type="EMBL" id="CUO66531.1"/>
    </source>
</evidence>
<evidence type="ECO:0000313" key="15">
    <source>
        <dbReference type="Proteomes" id="UP000434462"/>
    </source>
</evidence>
<keyword evidence="1" id="KW-0449">Lipoprotein</keyword>
<dbReference type="EMBL" id="WCUV01000003">
    <property type="protein sequence ID" value="KAB4094580.1"/>
    <property type="molecule type" value="Genomic_DNA"/>
</dbReference>
<dbReference type="EMBL" id="QSPV01000009">
    <property type="protein sequence ID" value="RGJ92813.1"/>
    <property type="molecule type" value="Genomic_DNA"/>
</dbReference>
<evidence type="ECO:0000313" key="5">
    <source>
        <dbReference type="EMBL" id="KAB4123762.1"/>
    </source>
</evidence>
<evidence type="ECO:0000313" key="4">
    <source>
        <dbReference type="EMBL" id="KAB4118540.1"/>
    </source>
</evidence>
<dbReference type="EMBL" id="CZAF01000003">
    <property type="protein sequence ID" value="CUO66531.1"/>
    <property type="molecule type" value="Genomic_DNA"/>
</dbReference>
<dbReference type="PROSITE" id="PS51257">
    <property type="entry name" value="PROKAR_LIPOPROTEIN"/>
    <property type="match status" value="1"/>
</dbReference>
<dbReference type="OrthoDB" id="1077294at2"/>
<evidence type="ECO:0000313" key="6">
    <source>
        <dbReference type="EMBL" id="KAB4239170.1"/>
    </source>
</evidence>
<evidence type="ECO:0000313" key="18">
    <source>
        <dbReference type="Proteomes" id="UP000462376"/>
    </source>
</evidence>
<dbReference type="PATRIC" id="fig|820.27.peg.478"/>
<dbReference type="AlphaFoldDB" id="A0A139KGL0"/>
<dbReference type="Proteomes" id="UP000283766">
    <property type="component" value="Unassembled WGS sequence"/>
</dbReference>
<dbReference type="EMBL" id="WCUQ01000007">
    <property type="protein sequence ID" value="KAB4123762.1"/>
    <property type="molecule type" value="Genomic_DNA"/>
</dbReference>
<evidence type="ECO:0000313" key="3">
    <source>
        <dbReference type="EMBL" id="KAB4108760.1"/>
    </source>
</evidence>
<dbReference type="InterPro" id="IPR025345">
    <property type="entry name" value="DUF4249"/>
</dbReference>
<dbReference type="Proteomes" id="UP000260844">
    <property type="component" value="Unassembled WGS sequence"/>
</dbReference>
<dbReference type="Proteomes" id="UP000283684">
    <property type="component" value="Unassembled WGS sequence"/>
</dbReference>
<protein>
    <submittedName>
        <fullName evidence="4">DUF4249 domain-containing protein</fullName>
    </submittedName>
    <submittedName>
        <fullName evidence="1">Lipoprotein</fullName>
    </submittedName>
</protein>
<dbReference type="Proteomes" id="UP000095614">
    <property type="component" value="Unassembled WGS sequence"/>
</dbReference>
<evidence type="ECO:0000313" key="17">
    <source>
        <dbReference type="Proteomes" id="UP000441711"/>
    </source>
</evidence>
<evidence type="ECO:0000313" key="10">
    <source>
        <dbReference type="Proteomes" id="UP000095614"/>
    </source>
</evidence>
<evidence type="ECO:0000313" key="16">
    <source>
        <dbReference type="Proteomes" id="UP000438773"/>
    </source>
</evidence>
<reference evidence="14 15" key="3">
    <citation type="journal article" date="2019" name="Nat. Med.">
        <title>A library of human gut bacterial isolates paired with longitudinal multiomics data enables mechanistic microbiome research.</title>
        <authorList>
            <person name="Poyet M."/>
            <person name="Groussin M."/>
            <person name="Gibbons S.M."/>
            <person name="Avila-Pacheco J."/>
            <person name="Jiang X."/>
            <person name="Kearney S.M."/>
            <person name="Perrotta A.R."/>
            <person name="Berdy B."/>
            <person name="Zhao S."/>
            <person name="Lieberman T.D."/>
            <person name="Swanson P.K."/>
            <person name="Smith M."/>
            <person name="Roesemann S."/>
            <person name="Alexander J.E."/>
            <person name="Rich S.A."/>
            <person name="Livny J."/>
            <person name="Vlamakis H."/>
            <person name="Clish C."/>
            <person name="Bullock K."/>
            <person name="Deik A."/>
            <person name="Scott J."/>
            <person name="Pierce K.A."/>
            <person name="Xavier R.J."/>
            <person name="Alm E.J."/>
        </authorList>
    </citation>
    <scope>NUCLEOTIDE SEQUENCE [LARGE SCALE GENOMIC DNA]</scope>
    <source>
        <strain evidence="3 17">BIOML-A36</strain>
        <strain evidence="5 16">BIOML-A37</strain>
        <strain evidence="4 15">BIOML-A38</strain>
        <strain evidence="2 14">BIOML-A42</strain>
        <strain evidence="6 18">BIOML-A5</strain>
    </source>
</reference>
<dbReference type="Proteomes" id="UP000462376">
    <property type="component" value="Unassembled WGS sequence"/>
</dbReference>
<dbReference type="EMBL" id="WCUP01000008">
    <property type="protein sequence ID" value="KAB4108760.1"/>
    <property type="molecule type" value="Genomic_DNA"/>
</dbReference>
<dbReference type="Proteomes" id="UP000432488">
    <property type="component" value="Unassembled WGS sequence"/>
</dbReference>
<evidence type="ECO:0000313" key="12">
    <source>
        <dbReference type="Proteomes" id="UP000283684"/>
    </source>
</evidence>
<dbReference type="Proteomes" id="UP000438773">
    <property type="component" value="Unassembled WGS sequence"/>
</dbReference>